<organism evidence="1">
    <name type="scientific">sediment metagenome</name>
    <dbReference type="NCBI Taxonomy" id="749907"/>
    <lineage>
        <taxon>unclassified sequences</taxon>
        <taxon>metagenomes</taxon>
        <taxon>ecological metagenomes</taxon>
    </lineage>
</organism>
<protein>
    <submittedName>
        <fullName evidence="1">Uncharacterized protein</fullName>
    </submittedName>
</protein>
<proteinExistence type="predicted"/>
<comment type="caution">
    <text evidence="1">The sequence shown here is derived from an EMBL/GenBank/DDBJ whole genome shotgun (WGS) entry which is preliminary data.</text>
</comment>
<evidence type="ECO:0000313" key="1">
    <source>
        <dbReference type="EMBL" id="EFK97828.1"/>
    </source>
</evidence>
<accession>D9PF34</accession>
<reference evidence="1" key="2">
    <citation type="journal article" date="2011" name="Microb. Ecol.">
        <title>Taxonomic and Functional Metagenomic Profiling of the Microbial Community in the Anoxic Sediment of a Sub-saline Shallow Lake (Laguna de Carrizo, Central Spain).</title>
        <authorList>
            <person name="Ferrer M."/>
            <person name="Guazzaroni M.E."/>
            <person name="Richter M."/>
            <person name="Garcia-Salamanca A."/>
            <person name="Yarza P."/>
            <person name="Suarez-Suarez A."/>
            <person name="Solano J."/>
            <person name="Alcaide M."/>
            <person name="van Dillewijn P."/>
            <person name="Molina-Henares M.A."/>
            <person name="Lopez-Cortes N."/>
            <person name="Al-Ramahi Y."/>
            <person name="Guerrero C."/>
            <person name="Acosta A."/>
            <person name="de Eugenio L.I."/>
            <person name="Martinez V."/>
            <person name="Marques S."/>
            <person name="Rojo F."/>
            <person name="Santero E."/>
            <person name="Genilloud O."/>
            <person name="Perez-Perez J."/>
            <person name="Rossello-Mora R."/>
            <person name="Ramos J.L."/>
        </authorList>
    </citation>
    <scope>NUCLEOTIDE SEQUENCE</scope>
</reference>
<name>D9PF34_9ZZZZ</name>
<dbReference type="AlphaFoldDB" id="D9PF34"/>
<dbReference type="EMBL" id="ADZX01000009">
    <property type="protein sequence ID" value="EFK97828.1"/>
    <property type="molecule type" value="Genomic_DNA"/>
</dbReference>
<gene>
    <name evidence="1" type="ORF">LDC_0112</name>
</gene>
<reference evidence="1" key="1">
    <citation type="submission" date="2010-07" db="EMBL/GenBank/DDBJ databases">
        <authorList>
            <consortium name="CONSOLIDER consortium CSD2007-00005"/>
            <person name="Guazzaroni M.-E."/>
            <person name="Richter M."/>
            <person name="Garcia-Salamanca A."/>
            <person name="Yarza P."/>
            <person name="Ferrer M."/>
        </authorList>
    </citation>
    <scope>NUCLEOTIDE SEQUENCE</scope>
</reference>
<sequence>MNSADTSNKCKIIKGENIQINTTPYLVGSKDGAVLSEPEIRVKKEKDFISSIEIQCVCGRAIHIDCK</sequence>